<feature type="region of interest" description="Disordered" evidence="2">
    <location>
        <begin position="74"/>
        <end position="101"/>
    </location>
</feature>
<reference evidence="4" key="1">
    <citation type="submission" date="2019-03" db="EMBL/GenBank/DDBJ databases">
        <authorList>
            <person name="Mank J."/>
            <person name="Almeida P."/>
        </authorList>
    </citation>
    <scope>NUCLEOTIDE SEQUENCE</scope>
    <source>
        <strain evidence="4">78183</strain>
    </source>
</reference>
<evidence type="ECO:0000259" key="3">
    <source>
        <dbReference type="SMART" id="SM00322"/>
    </source>
</evidence>
<dbReference type="InterPro" id="IPR004087">
    <property type="entry name" value="KH_dom"/>
</dbReference>
<protein>
    <recommendedName>
        <fullName evidence="3">K Homology domain-containing protein</fullName>
    </recommendedName>
</protein>
<evidence type="ECO:0000313" key="4">
    <source>
        <dbReference type="EMBL" id="VFU41662.1"/>
    </source>
</evidence>
<dbReference type="SMART" id="SM00322">
    <property type="entry name" value="KH"/>
    <property type="match status" value="1"/>
</dbReference>
<dbReference type="PANTHER" id="PTHR11208:SF98">
    <property type="entry name" value="RNA-BINDING KH DOMAIN-CONTAINING PROTEIN"/>
    <property type="match status" value="1"/>
</dbReference>
<gene>
    <name evidence="4" type="ORF">SVIM_LOCUS245708</name>
</gene>
<feature type="region of interest" description="Disordered" evidence="2">
    <location>
        <begin position="133"/>
        <end position="152"/>
    </location>
</feature>
<keyword evidence="1" id="KW-0694">RNA-binding</keyword>
<dbReference type="InterPro" id="IPR036612">
    <property type="entry name" value="KH_dom_type_1_sf"/>
</dbReference>
<feature type="compositionally biased region" description="Polar residues" evidence="2">
    <location>
        <begin position="702"/>
        <end position="714"/>
    </location>
</feature>
<name>A0A6N2LKC5_SALVM</name>
<organism evidence="4">
    <name type="scientific">Salix viminalis</name>
    <name type="common">Common osier</name>
    <name type="synonym">Basket willow</name>
    <dbReference type="NCBI Taxonomy" id="40686"/>
    <lineage>
        <taxon>Eukaryota</taxon>
        <taxon>Viridiplantae</taxon>
        <taxon>Streptophyta</taxon>
        <taxon>Embryophyta</taxon>
        <taxon>Tracheophyta</taxon>
        <taxon>Spermatophyta</taxon>
        <taxon>Magnoliopsida</taxon>
        <taxon>eudicotyledons</taxon>
        <taxon>Gunneridae</taxon>
        <taxon>Pentapetalae</taxon>
        <taxon>rosids</taxon>
        <taxon>fabids</taxon>
        <taxon>Malpighiales</taxon>
        <taxon>Salicaceae</taxon>
        <taxon>Saliceae</taxon>
        <taxon>Salix</taxon>
    </lineage>
</organism>
<feature type="region of interest" description="Disordered" evidence="2">
    <location>
        <begin position="417"/>
        <end position="451"/>
    </location>
</feature>
<dbReference type="AlphaFoldDB" id="A0A6N2LKC5"/>
<proteinExistence type="predicted"/>
<evidence type="ECO:0000256" key="2">
    <source>
        <dbReference type="SAM" id="MobiDB-lite"/>
    </source>
</evidence>
<dbReference type="InterPro" id="IPR055256">
    <property type="entry name" value="KH_1_KHDC4/BBP-like"/>
</dbReference>
<dbReference type="InterPro" id="IPR045071">
    <property type="entry name" value="BBP-like"/>
</dbReference>
<feature type="compositionally biased region" description="Low complexity" evidence="2">
    <location>
        <begin position="423"/>
        <end position="433"/>
    </location>
</feature>
<dbReference type="Gene3D" id="3.30.1370.10">
    <property type="entry name" value="K Homology domain, type 1"/>
    <property type="match status" value="1"/>
</dbReference>
<dbReference type="EMBL" id="CAADRP010001564">
    <property type="protein sequence ID" value="VFU41662.1"/>
    <property type="molecule type" value="Genomic_DNA"/>
</dbReference>
<feature type="region of interest" description="Disordered" evidence="2">
    <location>
        <begin position="692"/>
        <end position="714"/>
    </location>
</feature>
<dbReference type="Pfam" id="PF22675">
    <property type="entry name" value="KH-I_KHDC4-BBP"/>
    <property type="match status" value="1"/>
</dbReference>
<feature type="domain" description="K Homology" evidence="3">
    <location>
        <begin position="178"/>
        <end position="273"/>
    </location>
</feature>
<feature type="region of interest" description="Disordered" evidence="2">
    <location>
        <begin position="539"/>
        <end position="586"/>
    </location>
</feature>
<dbReference type="GO" id="GO:0005634">
    <property type="term" value="C:nucleus"/>
    <property type="evidence" value="ECO:0007669"/>
    <property type="project" value="TreeGrafter"/>
</dbReference>
<dbReference type="PANTHER" id="PTHR11208">
    <property type="entry name" value="RNA-BINDING PROTEIN RELATED"/>
    <property type="match status" value="1"/>
</dbReference>
<dbReference type="GO" id="GO:0048024">
    <property type="term" value="P:regulation of mRNA splicing, via spliceosome"/>
    <property type="evidence" value="ECO:0007669"/>
    <property type="project" value="TreeGrafter"/>
</dbReference>
<sequence length="714" mass="75979">MENIFFPRENQILAVQRYPENGMSVKVDQTSAIDIQGIKMTAASSSSGASTTSSPKVQVGSNKLLGSLVSIVKGGKKPGSKDAVNGQSTNQEQVQRKTKWGPDLAQDASVKRGRALAYQIRVDQIVQQLELGIPEPGRDRDSHGSHELEDPKSSIPQIHTKILILNPSYKAPPNYKPLLKQTSVPIPVKEYPGYNFIGLIFGLRSETQKRVEKETGAKIQLHASNAHTGEKVEISPSDGNETQVAYEELSVLVTGDTFEKVDAAVVLIELLLTSGNLAAGDNANEQIRCSTPFTVSTAVNQGVVLSVSPQHGQFLYQNSWFPASTPLYPPPSLISPQSSSAPVLNNPIPFQSASFNSSTMPSLFGPRLAQAFSNPYQPINFPMPTPQLQSFTGQPHPTGLYSVATLPLLQPLSSGPHDGLLVPSGSSSGWSSPGPWPSDPQLGFPSNAPPPNAANMVSPVAFSVGPSSQQSHGVSTNRPTLIQSSLATPLPISGVVGAFSGTTSNFAPMRSPTITDAKIQHSGPGDFTFHPHHLQNPASQIAARPSSHHATQNGPLPRPMMQSPTPQGPPFHFEVPNSTPQPGRQMFSRPQVGYQMGQVPFLGNPTGPSLPPSLPAFANVSSVGQPFMQMGSRSLSSTPHIPYLTGPLPPRPGNALQLQQNYPAAVAPQGQSFALNQQPFMSLASARPASFHGGQQVYDPFSPTSVSNASLRKG</sequence>
<dbReference type="SUPFAM" id="SSF54791">
    <property type="entry name" value="Eukaryotic type KH-domain (KH-domain type I)"/>
    <property type="match status" value="1"/>
</dbReference>
<accession>A0A6N2LKC5</accession>
<evidence type="ECO:0000256" key="1">
    <source>
        <dbReference type="ARBA" id="ARBA00022884"/>
    </source>
</evidence>
<feature type="compositionally biased region" description="Basic and acidic residues" evidence="2">
    <location>
        <begin position="136"/>
        <end position="152"/>
    </location>
</feature>
<dbReference type="GO" id="GO:0003729">
    <property type="term" value="F:mRNA binding"/>
    <property type="evidence" value="ECO:0007669"/>
    <property type="project" value="TreeGrafter"/>
</dbReference>